<feature type="transmembrane region" description="Helical" evidence="10">
    <location>
        <begin position="211"/>
        <end position="232"/>
    </location>
</feature>
<feature type="transmembrane region" description="Helical" evidence="10">
    <location>
        <begin position="178"/>
        <end position="199"/>
    </location>
</feature>
<dbReference type="OrthoDB" id="377083at2759"/>
<evidence type="ECO:0000256" key="4">
    <source>
        <dbReference type="ARBA" id="ARBA00022679"/>
    </source>
</evidence>
<keyword evidence="6 11" id="KW-0418">Kinase</keyword>
<name>A0A0V1MAD2_9BILA</name>
<evidence type="ECO:0000256" key="1">
    <source>
        <dbReference type="ARBA" id="ARBA00004477"/>
    </source>
</evidence>
<protein>
    <recommendedName>
        <fullName evidence="3">dolichol kinase</fullName>
        <ecNumber evidence="3">2.7.1.108</ecNumber>
    </recommendedName>
</protein>
<evidence type="ECO:0000256" key="7">
    <source>
        <dbReference type="ARBA" id="ARBA00022824"/>
    </source>
</evidence>
<evidence type="ECO:0000256" key="9">
    <source>
        <dbReference type="ARBA" id="ARBA00023136"/>
    </source>
</evidence>
<dbReference type="EMBL" id="JYDO01000155">
    <property type="protein sequence ID" value="KRZ68753.1"/>
    <property type="molecule type" value="Genomic_DNA"/>
</dbReference>
<keyword evidence="12" id="KW-1185">Reference proteome</keyword>
<feature type="transmembrane region" description="Helical" evidence="10">
    <location>
        <begin position="265"/>
        <end position="289"/>
    </location>
</feature>
<feature type="transmembrane region" description="Helical" evidence="10">
    <location>
        <begin position="238"/>
        <end position="258"/>
    </location>
</feature>
<dbReference type="AlphaFoldDB" id="A0A0V1MAD2"/>
<dbReference type="GO" id="GO:0005789">
    <property type="term" value="C:endoplasmic reticulum membrane"/>
    <property type="evidence" value="ECO:0007669"/>
    <property type="project" value="UniProtKB-SubCell"/>
</dbReference>
<feature type="transmembrane region" description="Helical" evidence="10">
    <location>
        <begin position="463"/>
        <end position="483"/>
    </location>
</feature>
<evidence type="ECO:0000256" key="10">
    <source>
        <dbReference type="SAM" id="Phobius"/>
    </source>
</evidence>
<evidence type="ECO:0000256" key="8">
    <source>
        <dbReference type="ARBA" id="ARBA00022989"/>
    </source>
</evidence>
<evidence type="ECO:0000313" key="11">
    <source>
        <dbReference type="EMBL" id="KRZ68753.1"/>
    </source>
</evidence>
<feature type="transmembrane region" description="Helical" evidence="10">
    <location>
        <begin position="108"/>
        <end position="127"/>
    </location>
</feature>
<keyword evidence="7" id="KW-0256">Endoplasmic reticulum</keyword>
<feature type="transmembrane region" description="Helical" evidence="10">
    <location>
        <begin position="134"/>
        <end position="158"/>
    </location>
</feature>
<keyword evidence="8 10" id="KW-1133">Transmembrane helix</keyword>
<comment type="subcellular location">
    <subcellularLocation>
        <location evidence="1">Endoplasmic reticulum membrane</location>
        <topology evidence="1">Multi-pass membrane protein</topology>
    </subcellularLocation>
</comment>
<feature type="transmembrane region" description="Helical" evidence="10">
    <location>
        <begin position="76"/>
        <end position="96"/>
    </location>
</feature>
<dbReference type="EC" id="2.7.1.108" evidence="3"/>
<feature type="transmembrane region" description="Helical" evidence="10">
    <location>
        <begin position="355"/>
        <end position="379"/>
    </location>
</feature>
<gene>
    <name evidence="11" type="primary">Dolk</name>
    <name evidence="11" type="ORF">T10_677</name>
</gene>
<dbReference type="PANTHER" id="PTHR13205">
    <property type="entry name" value="TRANSMEMBRANE PROTEIN 15-RELATED"/>
    <property type="match status" value="1"/>
</dbReference>
<feature type="transmembrane region" description="Helical" evidence="10">
    <location>
        <begin position="301"/>
        <end position="318"/>
    </location>
</feature>
<keyword evidence="4" id="KW-0808">Transferase</keyword>
<feature type="transmembrane region" description="Helical" evidence="10">
    <location>
        <begin position="12"/>
        <end position="41"/>
    </location>
</feature>
<dbReference type="STRING" id="268474.A0A0V1MAD2"/>
<feature type="transmembrane region" description="Helical" evidence="10">
    <location>
        <begin position="428"/>
        <end position="451"/>
    </location>
</feature>
<dbReference type="InterPro" id="IPR032974">
    <property type="entry name" value="Polypren_kinase"/>
</dbReference>
<accession>A0A0V1MAD2</accession>
<sequence length="678" mass="76659">MFSRNFCCRLRFIEYVLAALLICGSGSIQQVIYAPVLFIFYKMEQHINAEKIIVHSNALAYYLKKILNNARKTRGMGLWCCMLLPLLIHIECVQFGNCSDWDGDGYFLLHAMVYSIFWASMAAYAMQCVRLWPVAIFGFATICSFYVGNILVAVNRFFMNGILTVPDHFKLVTEPTSLWFGAALYIVHAISIYNISHWFKRSFTVGELCMVYQLLFYGLFRAAAAVTSVTAFENPLLLMPKWTMLWTAVVVLHILIFRNDDIYELLLLIISNFTLIAYCTSVQCTVNAVHHLMMRILQQKFLFLFWSFNVYATGMFLHKCQKMNITITTVHRKVFHLPVVMVGVSGLLVDPQLTYCVSALAFALLVITEVIRAVCVTSVGSRIHEVIKIFGDNQDQGKLYLTPLYLFMAIFWPIWWYPVSSVDEIQLYHFSGIISVGVGDAMAAIVGYRFGHHPLNSNNPKSIEGLFANFISMLLMLGVFTFILGDPLKNDPFSILRAIVGCGWVAFFELHTGQMDNLILPLVFRMATAFSISTPMDPSKQAKLSPVPSLLSLRVVETPPAIKLRYRDASKYVIWPSHPLNANSTAIQRRDFVGSQPAIASSLHKSNTLKISSKPPWLDPTSHHRSFSGRFTSFRHTFNTGRSTSPASVPVVEVLPNSKNIEAKGRSLPTIRLEITRF</sequence>
<feature type="transmembrane region" description="Helical" evidence="10">
    <location>
        <begin position="330"/>
        <end position="349"/>
    </location>
</feature>
<evidence type="ECO:0000256" key="6">
    <source>
        <dbReference type="ARBA" id="ARBA00022777"/>
    </source>
</evidence>
<reference evidence="11 12" key="1">
    <citation type="submission" date="2015-01" db="EMBL/GenBank/DDBJ databases">
        <title>Evolution of Trichinella species and genotypes.</title>
        <authorList>
            <person name="Korhonen P.K."/>
            <person name="Edoardo P."/>
            <person name="Giuseppe L.R."/>
            <person name="Gasser R.B."/>
        </authorList>
    </citation>
    <scope>NUCLEOTIDE SEQUENCE [LARGE SCALE GENOMIC DNA]</scope>
    <source>
        <strain evidence="11">ISS1980</strain>
    </source>
</reference>
<organism evidence="11 12">
    <name type="scientific">Trichinella papuae</name>
    <dbReference type="NCBI Taxonomy" id="268474"/>
    <lineage>
        <taxon>Eukaryota</taxon>
        <taxon>Metazoa</taxon>
        <taxon>Ecdysozoa</taxon>
        <taxon>Nematoda</taxon>
        <taxon>Enoplea</taxon>
        <taxon>Dorylaimia</taxon>
        <taxon>Trichinellida</taxon>
        <taxon>Trichinellidae</taxon>
        <taxon>Trichinella</taxon>
    </lineage>
</organism>
<keyword evidence="9 10" id="KW-0472">Membrane</keyword>
<evidence type="ECO:0000256" key="3">
    <source>
        <dbReference type="ARBA" id="ARBA00012132"/>
    </source>
</evidence>
<dbReference type="Proteomes" id="UP000054843">
    <property type="component" value="Unassembled WGS sequence"/>
</dbReference>
<dbReference type="GO" id="GO:0004168">
    <property type="term" value="F:dolichol kinase activity"/>
    <property type="evidence" value="ECO:0007669"/>
    <property type="project" value="UniProtKB-EC"/>
</dbReference>
<evidence type="ECO:0000256" key="2">
    <source>
        <dbReference type="ARBA" id="ARBA00010794"/>
    </source>
</evidence>
<dbReference type="GO" id="GO:0043048">
    <property type="term" value="P:dolichyl monophosphate biosynthetic process"/>
    <property type="evidence" value="ECO:0007669"/>
    <property type="project" value="TreeGrafter"/>
</dbReference>
<comment type="caution">
    <text evidence="11">The sequence shown here is derived from an EMBL/GenBank/DDBJ whole genome shotgun (WGS) entry which is preliminary data.</text>
</comment>
<keyword evidence="5 10" id="KW-0812">Transmembrane</keyword>
<comment type="similarity">
    <text evidence="2">Belongs to the polyprenol kinase family.</text>
</comment>
<evidence type="ECO:0000256" key="5">
    <source>
        <dbReference type="ARBA" id="ARBA00022692"/>
    </source>
</evidence>
<evidence type="ECO:0000313" key="12">
    <source>
        <dbReference type="Proteomes" id="UP000054843"/>
    </source>
</evidence>
<proteinExistence type="inferred from homology"/>
<feature type="transmembrane region" description="Helical" evidence="10">
    <location>
        <begin position="399"/>
        <end position="416"/>
    </location>
</feature>
<dbReference type="PANTHER" id="PTHR13205:SF15">
    <property type="entry name" value="DOLICHOL KINASE"/>
    <property type="match status" value="1"/>
</dbReference>